<feature type="compositionally biased region" description="Gly residues" evidence="1">
    <location>
        <begin position="128"/>
        <end position="160"/>
    </location>
</feature>
<feature type="compositionally biased region" description="Gly residues" evidence="1">
    <location>
        <begin position="168"/>
        <end position="178"/>
    </location>
</feature>
<keyword evidence="2" id="KW-0808">Transferase</keyword>
<gene>
    <name evidence="2" type="ORF">RNC47_24930</name>
</gene>
<evidence type="ECO:0000256" key="1">
    <source>
        <dbReference type="SAM" id="MobiDB-lite"/>
    </source>
</evidence>
<dbReference type="GO" id="GO:0016301">
    <property type="term" value="F:kinase activity"/>
    <property type="evidence" value="ECO:0007669"/>
    <property type="project" value="UniProtKB-KW"/>
</dbReference>
<evidence type="ECO:0000313" key="2">
    <source>
        <dbReference type="EMBL" id="MDT0321580.1"/>
    </source>
</evidence>
<dbReference type="EMBL" id="JAVREM010000043">
    <property type="protein sequence ID" value="MDT0321580.1"/>
    <property type="molecule type" value="Genomic_DNA"/>
</dbReference>
<reference evidence="3" key="1">
    <citation type="submission" date="2023-07" db="EMBL/GenBank/DDBJ databases">
        <title>30 novel species of actinomycetes from the DSMZ collection.</title>
        <authorList>
            <person name="Nouioui I."/>
        </authorList>
    </citation>
    <scope>NUCLEOTIDE SEQUENCE [LARGE SCALE GENOMIC DNA]</scope>
    <source>
        <strain evidence="3">DSM 44918</strain>
    </source>
</reference>
<keyword evidence="2" id="KW-0418">Kinase</keyword>
<organism evidence="2 3">
    <name type="scientific">Streptomyces millisiae</name>
    <dbReference type="NCBI Taxonomy" id="3075542"/>
    <lineage>
        <taxon>Bacteria</taxon>
        <taxon>Bacillati</taxon>
        <taxon>Actinomycetota</taxon>
        <taxon>Actinomycetes</taxon>
        <taxon>Kitasatosporales</taxon>
        <taxon>Streptomycetaceae</taxon>
        <taxon>Streptomyces</taxon>
    </lineage>
</organism>
<dbReference type="InterPro" id="IPR014867">
    <property type="entry name" value="Spore_coat_CotH_CotH2/3/7"/>
</dbReference>
<sequence length="534" mass="56175">MGRRLRHRLPVRLRQHWRPTAALVGALGVTLVFFGDARVTAVVTSASDGEGDQITEDIAGTVDLYDASVAHSIQLEYDEEDFAELMASFEEDGEKEYIEADLTIDGTFIESVGIRLKGNSTLSSLRGAGSGGPEDGEGGGGRLVMCGPGPGAEGADGGGDAELPEGLVEGGAGPGGAGMTTLSADRPEELPWLIKIDEYVEGRAYQGHQEISVRPGSDAEVPLNEALSLSLMAATDQAAERFTFSSFTVNNRPTTTRLLVENPSAGYAATLGDDGVLYKARAGSEFSYRGDDPTEYQDDFKQLNMEGSQDLQPVIDLIRWVEEASDAEFAAELDEHVDVESFARYVATQDLLGNFDDMSGPGNNYLLRYDLESRTFEVLGWDFNLTFSGMGMGMAGPGGELGGAGQAPEGGGPAEGTVPPEGMEPPEGAEDCRIEGGDQPPGGDGAAEDDVRGGLMGGNALKERFLESDAFAEVYAEARQDLHDAFYGSGAALDLLDGLVARAEAAGADGGELTTAADTLRESVTRQAEPAVSD</sequence>
<dbReference type="Pfam" id="PF08757">
    <property type="entry name" value="CotH"/>
    <property type="match status" value="1"/>
</dbReference>
<name>A0ABU2LVG0_9ACTN</name>
<dbReference type="RefSeq" id="WP_311601808.1">
    <property type="nucleotide sequence ID" value="NZ_JAVREM010000043.1"/>
</dbReference>
<proteinExistence type="predicted"/>
<dbReference type="PANTHER" id="PTHR40050">
    <property type="entry name" value="INNER SPORE COAT PROTEIN H"/>
    <property type="match status" value="1"/>
</dbReference>
<dbReference type="Proteomes" id="UP001183420">
    <property type="component" value="Unassembled WGS sequence"/>
</dbReference>
<accession>A0ABU2LVG0</accession>
<feature type="region of interest" description="Disordered" evidence="1">
    <location>
        <begin position="397"/>
        <end position="450"/>
    </location>
</feature>
<feature type="region of interest" description="Disordered" evidence="1">
    <location>
        <begin position="123"/>
        <end position="184"/>
    </location>
</feature>
<keyword evidence="3" id="KW-1185">Reference proteome</keyword>
<evidence type="ECO:0000313" key="3">
    <source>
        <dbReference type="Proteomes" id="UP001183420"/>
    </source>
</evidence>
<protein>
    <submittedName>
        <fullName evidence="2">CotH kinase family protein</fullName>
    </submittedName>
</protein>
<dbReference type="PANTHER" id="PTHR40050:SF1">
    <property type="entry name" value="INNER SPORE COAT PROTEIN H"/>
    <property type="match status" value="1"/>
</dbReference>
<feature type="compositionally biased region" description="Gly residues" evidence="1">
    <location>
        <begin position="397"/>
        <end position="414"/>
    </location>
</feature>
<comment type="caution">
    <text evidence="2">The sequence shown here is derived from an EMBL/GenBank/DDBJ whole genome shotgun (WGS) entry which is preliminary data.</text>
</comment>